<dbReference type="SMART" id="SM00240">
    <property type="entry name" value="FHA"/>
    <property type="match status" value="1"/>
</dbReference>
<feature type="compositionally biased region" description="Low complexity" evidence="2">
    <location>
        <begin position="205"/>
        <end position="228"/>
    </location>
</feature>
<dbReference type="PROSITE" id="PS50006">
    <property type="entry name" value="FHA_DOMAIN"/>
    <property type="match status" value="1"/>
</dbReference>
<accession>A0ABV4QDM8</accession>
<dbReference type="CDD" id="cd00060">
    <property type="entry name" value="FHA"/>
    <property type="match status" value="1"/>
</dbReference>
<dbReference type="RefSeq" id="WP_371951430.1">
    <property type="nucleotide sequence ID" value="NZ_JAXCEI010000008.1"/>
</dbReference>
<evidence type="ECO:0000256" key="2">
    <source>
        <dbReference type="SAM" id="MobiDB-lite"/>
    </source>
</evidence>
<feature type="compositionally biased region" description="Gly residues" evidence="2">
    <location>
        <begin position="51"/>
        <end position="61"/>
    </location>
</feature>
<dbReference type="InterPro" id="IPR000253">
    <property type="entry name" value="FHA_dom"/>
</dbReference>
<feature type="compositionally biased region" description="Low complexity" evidence="2">
    <location>
        <begin position="132"/>
        <end position="181"/>
    </location>
</feature>
<dbReference type="InterPro" id="IPR008984">
    <property type="entry name" value="SMAD_FHA_dom_sf"/>
</dbReference>
<name>A0ABV4QDM8_9ACTN</name>
<dbReference type="EMBL" id="JAXCEI010000008">
    <property type="protein sequence ID" value="MFA1541282.1"/>
    <property type="molecule type" value="Genomic_DNA"/>
</dbReference>
<comment type="caution">
    <text evidence="4">The sequence shown here is derived from an EMBL/GenBank/DDBJ whole genome shotgun (WGS) entry which is preliminary data.</text>
</comment>
<gene>
    <name evidence="4" type="ORF">SM611_20350</name>
</gene>
<reference evidence="4 5" key="1">
    <citation type="submission" date="2023-11" db="EMBL/GenBank/DDBJ databases">
        <title>Actinomadura monticuli sp. nov., isolated from volcanic ash.</title>
        <authorList>
            <person name="Lee S.D."/>
            <person name="Yang H."/>
            <person name="Kim I.S."/>
        </authorList>
    </citation>
    <scope>NUCLEOTIDE SEQUENCE [LARGE SCALE GENOMIC DNA]</scope>
    <source>
        <strain evidence="4 5">DLS-62</strain>
    </source>
</reference>
<sequence length="466" mass="49027">MATLNCPVCGEPHQQGDLLCMNCGANLARGGGGAHRQGPGGYDDQQPQGGPPQGGQYGGPQHGAPQHGAPQHGAPQHGAPQHGGQPQYGQPHDPYAQQGGQHQQPGGPPGQQPDPWGAPQPQQDAWGPPMAQPGQDQHGQPGQYGQPQHGGPQQGAPQQGGPQQAGPQHGGQPPMQQHQQPPADPWGAPQPQQDQWGAPQPPASDQYQQREPQYQQPQDQYGAPQDQYGAPQDQYGAQRGQYGAPQDQYGAPQDQYGAPQDQYGAPQDQYGAPQDQYGAPAQQGQPPHGGPQLGGPPQGGPQHGGQPPLPPHGREATLLPHDHNQGRPPAPDSTAFMCPYCEAVLSNPGAAQCDSCLRPLPKSGTPVLRVQFPTGELKVSVGQHLVLGRDAGQSPVAATFTQYDNVSRRHSTVWLDPSGTAWVRDEGSTNGTFVNGERLPRGVEAPLRDGDQLRLAADVTGTVQLK</sequence>
<organism evidence="4 5">
    <name type="scientific">Actinomadura monticuli</name>
    <dbReference type="NCBI Taxonomy" id="3097367"/>
    <lineage>
        <taxon>Bacteria</taxon>
        <taxon>Bacillati</taxon>
        <taxon>Actinomycetota</taxon>
        <taxon>Actinomycetes</taxon>
        <taxon>Streptosporangiales</taxon>
        <taxon>Thermomonosporaceae</taxon>
        <taxon>Actinomadura</taxon>
    </lineage>
</organism>
<evidence type="ECO:0000313" key="4">
    <source>
        <dbReference type="EMBL" id="MFA1541282.1"/>
    </source>
</evidence>
<evidence type="ECO:0000259" key="3">
    <source>
        <dbReference type="PROSITE" id="PS50006"/>
    </source>
</evidence>
<proteinExistence type="predicted"/>
<feature type="region of interest" description="Disordered" evidence="2">
    <location>
        <begin position="26"/>
        <end position="331"/>
    </location>
</feature>
<dbReference type="SUPFAM" id="SSF49879">
    <property type="entry name" value="SMAD/FHA domain"/>
    <property type="match status" value="1"/>
</dbReference>
<feature type="domain" description="FHA" evidence="3">
    <location>
        <begin position="385"/>
        <end position="439"/>
    </location>
</feature>
<keyword evidence="1" id="KW-0597">Phosphoprotein</keyword>
<dbReference type="Gene3D" id="2.60.200.20">
    <property type="match status" value="1"/>
</dbReference>
<dbReference type="Pfam" id="PF00498">
    <property type="entry name" value="FHA"/>
    <property type="match status" value="1"/>
</dbReference>
<protein>
    <submittedName>
        <fullName evidence="4">FHA domain-containing protein</fullName>
    </submittedName>
</protein>
<feature type="compositionally biased region" description="Gly residues" evidence="2">
    <location>
        <begin position="29"/>
        <end position="41"/>
    </location>
</feature>
<evidence type="ECO:0000256" key="1">
    <source>
        <dbReference type="ARBA" id="ARBA00022553"/>
    </source>
</evidence>
<evidence type="ECO:0000313" key="5">
    <source>
        <dbReference type="Proteomes" id="UP001569963"/>
    </source>
</evidence>
<keyword evidence="5" id="KW-1185">Reference proteome</keyword>
<feature type="compositionally biased region" description="Low complexity" evidence="2">
    <location>
        <begin position="62"/>
        <end position="105"/>
    </location>
</feature>
<feature type="compositionally biased region" description="Basic and acidic residues" evidence="2">
    <location>
        <begin position="312"/>
        <end position="325"/>
    </location>
</feature>
<feature type="compositionally biased region" description="Pro residues" evidence="2">
    <location>
        <begin position="106"/>
        <end position="118"/>
    </location>
</feature>
<dbReference type="Proteomes" id="UP001569963">
    <property type="component" value="Unassembled WGS sequence"/>
</dbReference>
<feature type="compositionally biased region" description="Low complexity" evidence="2">
    <location>
        <begin position="271"/>
        <end position="286"/>
    </location>
</feature>
<feature type="compositionally biased region" description="Gly residues" evidence="2">
    <location>
        <begin position="291"/>
        <end position="303"/>
    </location>
</feature>